<comment type="caution">
    <text evidence="2">The sequence shown here is derived from an EMBL/GenBank/DDBJ whole genome shotgun (WGS) entry which is preliminary data.</text>
</comment>
<feature type="compositionally biased region" description="Basic and acidic residues" evidence="1">
    <location>
        <begin position="48"/>
        <end position="58"/>
    </location>
</feature>
<dbReference type="AlphaFoldDB" id="A0AAV9NXQ4"/>
<evidence type="ECO:0000313" key="3">
    <source>
        <dbReference type="Proteomes" id="UP001337655"/>
    </source>
</evidence>
<evidence type="ECO:0000313" key="2">
    <source>
        <dbReference type="EMBL" id="KAK5164679.1"/>
    </source>
</evidence>
<dbReference type="EMBL" id="JAVRRT010000019">
    <property type="protein sequence ID" value="KAK5164679.1"/>
    <property type="molecule type" value="Genomic_DNA"/>
</dbReference>
<proteinExistence type="predicted"/>
<name>A0AAV9NXQ4_9PEZI</name>
<gene>
    <name evidence="2" type="ORF">LTR77_009885</name>
</gene>
<feature type="compositionally biased region" description="Basic and acidic residues" evidence="1">
    <location>
        <begin position="70"/>
        <end position="79"/>
    </location>
</feature>
<protein>
    <submittedName>
        <fullName evidence="2">Uncharacterized protein</fullName>
    </submittedName>
</protein>
<accession>A0AAV9NXQ4</accession>
<dbReference type="RefSeq" id="XP_064654927.1">
    <property type="nucleotide sequence ID" value="XM_064807111.1"/>
</dbReference>
<reference evidence="2 3" key="1">
    <citation type="submission" date="2023-08" db="EMBL/GenBank/DDBJ databases">
        <title>Black Yeasts Isolated from many extreme environments.</title>
        <authorList>
            <person name="Coleine C."/>
            <person name="Stajich J.E."/>
            <person name="Selbmann L."/>
        </authorList>
    </citation>
    <scope>NUCLEOTIDE SEQUENCE [LARGE SCALE GENOMIC DNA]</scope>
    <source>
        <strain evidence="2 3">CCFEE 5935</strain>
    </source>
</reference>
<evidence type="ECO:0000256" key="1">
    <source>
        <dbReference type="SAM" id="MobiDB-lite"/>
    </source>
</evidence>
<sequence>MAEGRKAADQTKGAFKGVGDASESARKNVNSFIDELGGNKQSSSGIHPDAKKTGDEAAKGIGAAAGKVEGAVDKNKKSS</sequence>
<dbReference type="GeneID" id="89931215"/>
<keyword evidence="3" id="KW-1185">Reference proteome</keyword>
<dbReference type="Proteomes" id="UP001337655">
    <property type="component" value="Unassembled WGS sequence"/>
</dbReference>
<feature type="compositionally biased region" description="Low complexity" evidence="1">
    <location>
        <begin position="59"/>
        <end position="69"/>
    </location>
</feature>
<organism evidence="2 3">
    <name type="scientific">Saxophila tyrrhenica</name>
    <dbReference type="NCBI Taxonomy" id="1690608"/>
    <lineage>
        <taxon>Eukaryota</taxon>
        <taxon>Fungi</taxon>
        <taxon>Dikarya</taxon>
        <taxon>Ascomycota</taxon>
        <taxon>Pezizomycotina</taxon>
        <taxon>Dothideomycetes</taxon>
        <taxon>Dothideomycetidae</taxon>
        <taxon>Mycosphaerellales</taxon>
        <taxon>Extremaceae</taxon>
        <taxon>Saxophila</taxon>
    </lineage>
</organism>
<feature type="region of interest" description="Disordered" evidence="1">
    <location>
        <begin position="1"/>
        <end position="79"/>
    </location>
</feature>